<evidence type="ECO:0000256" key="1">
    <source>
        <dbReference type="SAM" id="MobiDB-lite"/>
    </source>
</evidence>
<feature type="region of interest" description="Disordered" evidence="1">
    <location>
        <begin position="131"/>
        <end position="193"/>
    </location>
</feature>
<feature type="compositionally biased region" description="Basic and acidic residues" evidence="1">
    <location>
        <begin position="323"/>
        <end position="333"/>
    </location>
</feature>
<evidence type="ECO:0000313" key="3">
    <source>
        <dbReference type="Proteomes" id="UP000242877"/>
    </source>
</evidence>
<feature type="compositionally biased region" description="Basic and acidic residues" evidence="1">
    <location>
        <begin position="134"/>
        <end position="146"/>
    </location>
</feature>
<reference evidence="2 3" key="1">
    <citation type="journal article" date="2016" name="Genome Biol. Evol.">
        <title>Divergent and convergent evolution of fungal pathogenicity.</title>
        <authorList>
            <person name="Shang Y."/>
            <person name="Xiao G."/>
            <person name="Zheng P."/>
            <person name="Cen K."/>
            <person name="Zhan S."/>
            <person name="Wang C."/>
        </authorList>
    </citation>
    <scope>NUCLEOTIDE SEQUENCE [LARGE SCALE GENOMIC DNA]</scope>
    <source>
        <strain evidence="2 3">ARSEF 7405</strain>
    </source>
</reference>
<feature type="region of interest" description="Disordered" evidence="1">
    <location>
        <begin position="301"/>
        <end position="346"/>
    </location>
</feature>
<proteinExistence type="predicted"/>
<organism evidence="2 3">
    <name type="scientific">Ascosphaera apis ARSEF 7405</name>
    <dbReference type="NCBI Taxonomy" id="392613"/>
    <lineage>
        <taxon>Eukaryota</taxon>
        <taxon>Fungi</taxon>
        <taxon>Dikarya</taxon>
        <taxon>Ascomycota</taxon>
        <taxon>Pezizomycotina</taxon>
        <taxon>Eurotiomycetes</taxon>
        <taxon>Eurotiomycetidae</taxon>
        <taxon>Onygenales</taxon>
        <taxon>Ascosphaeraceae</taxon>
        <taxon>Ascosphaera</taxon>
    </lineage>
</organism>
<feature type="compositionally biased region" description="Polar residues" evidence="1">
    <location>
        <begin position="147"/>
        <end position="158"/>
    </location>
</feature>
<sequence>MSAFVPPTPGAKFHFTPKPPARTRYVKDGQSLPALRLWDRVPVTPVAPRRKTHKVWKRFIQASRHESVRHGSISTGINVLDTGITLRGTKRLKTNHDDGDFHIGRSFLETRWETEDIRLNKRKLPNAIDVEGETESKDAGKIDTKDVNSPTAKQTSTKQFDKQARLHDERNNDAEDQTMPIDTLAPISSPAPVYISPETSLILAEEDEEETTILESAPTTSRLLSSPPADTDGSFEHGASGIGRSGSERATVVTSNTLEHTPSKRPQSLPQIVTPPSLHHPSLLEDDAEFLADFLMQAKNKREARSRSLSDETDIYFSTREPVPPKEKEHVDNETEPSFASPEQKNLDLSDDAHQTTSEELQVNDGQLSLSRLRDAHAQKKMNKVDAPLKYKNMGLKKHMKGTSNASRQSKIASVPAFFDSIAITRRVKDSSYRKAISSSDISKNVEHSHDESQNRYPALKLHVKLNSDDPILLRQIYLNTQKNTKFNKGNAKRAPTVLRRMKLEAKRKHSTDNSENEWEDTDEKPKNTSSKRVRWNEKRLVEYIDENDSDVSSEETEQENDEDAVGEPDGDTSTDRDSSPDPIAEAEAAPVQKPQLQTVPIRTKPVSPKKNKAVSKTLPRASRLSHTSAIAPTPAKTKSAGRQRGKHTGLSTTHNPINSFSLSPTLSFGGKRTKLRGGKTVDVSSDPPNVRNKAKCKKQ</sequence>
<feature type="compositionally biased region" description="Basic and acidic residues" evidence="1">
    <location>
        <begin position="159"/>
        <end position="173"/>
    </location>
</feature>
<feature type="region of interest" description="Disordered" evidence="1">
    <location>
        <begin position="207"/>
        <end position="249"/>
    </location>
</feature>
<dbReference type="EMBL" id="AZGZ01000011">
    <property type="protein sequence ID" value="KZZ92239.1"/>
    <property type="molecule type" value="Genomic_DNA"/>
</dbReference>
<dbReference type="Proteomes" id="UP000242877">
    <property type="component" value="Unassembled WGS sequence"/>
</dbReference>
<dbReference type="VEuPathDB" id="FungiDB:AAP_02894"/>
<protein>
    <submittedName>
        <fullName evidence="2">Uncharacterized protein</fullName>
    </submittedName>
</protein>
<gene>
    <name evidence="2" type="ORF">AAP_02894</name>
</gene>
<comment type="caution">
    <text evidence="2">The sequence shown here is derived from an EMBL/GenBank/DDBJ whole genome shotgun (WGS) entry which is preliminary data.</text>
</comment>
<accession>A0A167Z6K7</accession>
<feature type="compositionally biased region" description="Acidic residues" evidence="1">
    <location>
        <begin position="545"/>
        <end position="573"/>
    </location>
</feature>
<feature type="region of interest" description="Disordered" evidence="1">
    <location>
        <begin position="1"/>
        <end position="22"/>
    </location>
</feature>
<feature type="compositionally biased region" description="Polar residues" evidence="1">
    <location>
        <begin position="650"/>
        <end position="667"/>
    </location>
</feature>
<feature type="region of interest" description="Disordered" evidence="1">
    <location>
        <begin position="485"/>
        <end position="532"/>
    </location>
</feature>
<keyword evidence="3" id="KW-1185">Reference proteome</keyword>
<dbReference type="AlphaFoldDB" id="A0A167Z6K7"/>
<feature type="compositionally biased region" description="Basic and acidic residues" evidence="1">
    <location>
        <begin position="301"/>
        <end position="310"/>
    </location>
</feature>
<dbReference type="OrthoDB" id="4207369at2759"/>
<evidence type="ECO:0000313" key="2">
    <source>
        <dbReference type="EMBL" id="KZZ92239.1"/>
    </source>
</evidence>
<feature type="region of interest" description="Disordered" evidence="1">
    <location>
        <begin position="545"/>
        <end position="700"/>
    </location>
</feature>
<name>A0A167Z6K7_9EURO</name>